<proteinExistence type="predicted"/>
<dbReference type="OrthoDB" id="1682233at2"/>
<sequence length="109" mass="11085">MRLKGHGLNFTGGVSLSVVLTDGSTIQGTFLGIIDPQSNNFGCSQTLSANNGLSPLIGSLSPFINVSGADEFLVIQLTCSFGSFLPGNLVAINARNIAAIGPNSGTCVV</sequence>
<dbReference type="EMBL" id="FODY01000021">
    <property type="protein sequence ID" value="SEP36548.1"/>
    <property type="molecule type" value="Genomic_DNA"/>
</dbReference>
<dbReference type="STRING" id="112903.SAMN04490178_12151"/>
<dbReference type="Proteomes" id="UP000198847">
    <property type="component" value="Unassembled WGS sequence"/>
</dbReference>
<protein>
    <submittedName>
        <fullName evidence="1">Uncharacterized protein</fullName>
    </submittedName>
</protein>
<organism evidence="1 2">
    <name type="scientific">Propionispora vibrioides</name>
    <dbReference type="NCBI Taxonomy" id="112903"/>
    <lineage>
        <taxon>Bacteria</taxon>
        <taxon>Bacillati</taxon>
        <taxon>Bacillota</taxon>
        <taxon>Negativicutes</taxon>
        <taxon>Selenomonadales</taxon>
        <taxon>Sporomusaceae</taxon>
        <taxon>Propionispora</taxon>
    </lineage>
</organism>
<evidence type="ECO:0000313" key="1">
    <source>
        <dbReference type="EMBL" id="SEP36548.1"/>
    </source>
</evidence>
<name>A0A1H8XB91_9FIRM</name>
<gene>
    <name evidence="1" type="ORF">SAMN04490178_12151</name>
</gene>
<keyword evidence="2" id="KW-1185">Reference proteome</keyword>
<evidence type="ECO:0000313" key="2">
    <source>
        <dbReference type="Proteomes" id="UP000198847"/>
    </source>
</evidence>
<reference evidence="1 2" key="1">
    <citation type="submission" date="2016-10" db="EMBL/GenBank/DDBJ databases">
        <authorList>
            <person name="de Groot N.N."/>
        </authorList>
    </citation>
    <scope>NUCLEOTIDE SEQUENCE [LARGE SCALE GENOMIC DNA]</scope>
    <source>
        <strain evidence="1 2">DSM 13305</strain>
    </source>
</reference>
<dbReference type="AlphaFoldDB" id="A0A1H8XB91"/>
<accession>A0A1H8XB91</accession>
<dbReference type="RefSeq" id="WP_091749451.1">
    <property type="nucleotide sequence ID" value="NZ_FODY01000021.1"/>
</dbReference>